<evidence type="ECO:0000256" key="2">
    <source>
        <dbReference type="ARBA" id="ARBA00022723"/>
    </source>
</evidence>
<dbReference type="Proteomes" id="UP000293398">
    <property type="component" value="Unassembled WGS sequence"/>
</dbReference>
<dbReference type="PROSITE" id="PS51891">
    <property type="entry name" value="CENP_V_GFA"/>
    <property type="match status" value="1"/>
</dbReference>
<dbReference type="SUPFAM" id="SSF51316">
    <property type="entry name" value="Mss4-like"/>
    <property type="match status" value="1"/>
</dbReference>
<comment type="similarity">
    <text evidence="1">Belongs to the Gfa family.</text>
</comment>
<gene>
    <name evidence="5" type="ORF">EV681_4176</name>
</gene>
<dbReference type="PANTHER" id="PTHR28620">
    <property type="entry name" value="CENTROMERE PROTEIN V"/>
    <property type="match status" value="1"/>
</dbReference>
<protein>
    <recommendedName>
        <fullName evidence="4">CENP-V/GFA domain-containing protein</fullName>
    </recommendedName>
</protein>
<evidence type="ECO:0000256" key="1">
    <source>
        <dbReference type="ARBA" id="ARBA00005495"/>
    </source>
</evidence>
<dbReference type="EMBL" id="SHKO01000004">
    <property type="protein sequence ID" value="RZT92264.1"/>
    <property type="molecule type" value="Genomic_DNA"/>
</dbReference>
<evidence type="ECO:0000313" key="6">
    <source>
        <dbReference type="Proteomes" id="UP000293398"/>
    </source>
</evidence>
<keyword evidence="3" id="KW-0862">Zinc</keyword>
<dbReference type="GO" id="GO:0046872">
    <property type="term" value="F:metal ion binding"/>
    <property type="evidence" value="ECO:0007669"/>
    <property type="project" value="UniProtKB-KW"/>
</dbReference>
<evidence type="ECO:0000313" key="5">
    <source>
        <dbReference type="EMBL" id="RZT92264.1"/>
    </source>
</evidence>
<dbReference type="InterPro" id="IPR011057">
    <property type="entry name" value="Mss4-like_sf"/>
</dbReference>
<organism evidence="5 6">
    <name type="scientific">Advenella incenata</name>
    <dbReference type="NCBI Taxonomy" id="267800"/>
    <lineage>
        <taxon>Bacteria</taxon>
        <taxon>Pseudomonadati</taxon>
        <taxon>Pseudomonadota</taxon>
        <taxon>Betaproteobacteria</taxon>
        <taxon>Burkholderiales</taxon>
        <taxon>Alcaligenaceae</taxon>
    </lineage>
</organism>
<name>A0A4Q7V8S0_9BURK</name>
<dbReference type="Pfam" id="PF04828">
    <property type="entry name" value="GFA"/>
    <property type="match status" value="1"/>
</dbReference>
<evidence type="ECO:0000259" key="4">
    <source>
        <dbReference type="PROSITE" id="PS51891"/>
    </source>
</evidence>
<dbReference type="GO" id="GO:0016846">
    <property type="term" value="F:carbon-sulfur lyase activity"/>
    <property type="evidence" value="ECO:0007669"/>
    <property type="project" value="InterPro"/>
</dbReference>
<dbReference type="PANTHER" id="PTHR28620:SF1">
    <property type="entry name" value="CENP-V_GFA DOMAIN-CONTAINING PROTEIN"/>
    <property type="match status" value="1"/>
</dbReference>
<dbReference type="Gene3D" id="2.170.150.70">
    <property type="match status" value="1"/>
</dbReference>
<dbReference type="InterPro" id="IPR006913">
    <property type="entry name" value="CENP-V/GFA"/>
</dbReference>
<feature type="domain" description="CENP-V/GFA" evidence="4">
    <location>
        <begin position="84"/>
        <end position="195"/>
    </location>
</feature>
<keyword evidence="2" id="KW-0479">Metal-binding</keyword>
<dbReference type="AlphaFoldDB" id="A0A4Q7V8S0"/>
<keyword evidence="6" id="KW-1185">Reference proteome</keyword>
<evidence type="ECO:0000256" key="3">
    <source>
        <dbReference type="ARBA" id="ARBA00022833"/>
    </source>
</evidence>
<comment type="caution">
    <text evidence="5">The sequence shown here is derived from an EMBL/GenBank/DDBJ whole genome shotgun (WGS) entry which is preliminary data.</text>
</comment>
<sequence>MCTGSAQENPLGTAPLMSFSGRFCFWGYYVTATNPGCQRWYRFRSQQQHAPMPHVGRQLYFKISTVKIQLVVHNINSYGMTMKYIGACHCNAVRFAFDADINEVVSCNCTLCSKRAALMLSVQMESFDVTGGREGMREYRWNTGTARHYFCGQCGIYIFHQRRSDPSMLSVNANCVIGLDIQGLPVRHVDGKSRSEAQQAN</sequence>
<accession>A0A4Q7V8S0</accession>
<proteinExistence type="inferred from homology"/>
<dbReference type="InterPro" id="IPR052355">
    <property type="entry name" value="CENP-V-like"/>
</dbReference>
<reference evidence="5 6" key="1">
    <citation type="submission" date="2019-02" db="EMBL/GenBank/DDBJ databases">
        <title>Genomic Encyclopedia of Type Strains, Phase IV (KMG-IV): sequencing the most valuable type-strain genomes for metagenomic binning, comparative biology and taxonomic classification.</title>
        <authorList>
            <person name="Goeker M."/>
        </authorList>
    </citation>
    <scope>NUCLEOTIDE SEQUENCE [LARGE SCALE GENOMIC DNA]</scope>
    <source>
        <strain evidence="5 6">DSM 23814</strain>
    </source>
</reference>